<reference evidence="3 4" key="1">
    <citation type="submission" date="2019-09" db="EMBL/GenBank/DDBJ databases">
        <title>Genomes of family Cryomorphaceae.</title>
        <authorList>
            <person name="Bowman J.P."/>
        </authorList>
    </citation>
    <scope>NUCLEOTIDE SEQUENCE [LARGE SCALE GENOMIC DNA]</scope>
    <source>
        <strain evidence="3 4">LMG 25704</strain>
    </source>
</reference>
<organism evidence="3 4">
    <name type="scientific">Phaeocystidibacter luteus</name>
    <dbReference type="NCBI Taxonomy" id="911197"/>
    <lineage>
        <taxon>Bacteria</taxon>
        <taxon>Pseudomonadati</taxon>
        <taxon>Bacteroidota</taxon>
        <taxon>Flavobacteriia</taxon>
        <taxon>Flavobacteriales</taxon>
        <taxon>Phaeocystidibacteraceae</taxon>
        <taxon>Phaeocystidibacter</taxon>
    </lineage>
</organism>
<protein>
    <submittedName>
        <fullName evidence="3">Uncharacterized protein</fullName>
    </submittedName>
</protein>
<feature type="signal peptide" evidence="2">
    <location>
        <begin position="1"/>
        <end position="19"/>
    </location>
</feature>
<feature type="repeat" description="TPR" evidence="1">
    <location>
        <begin position="324"/>
        <end position="357"/>
    </location>
</feature>
<keyword evidence="4" id="KW-1185">Reference proteome</keyword>
<evidence type="ECO:0000313" key="4">
    <source>
        <dbReference type="Proteomes" id="UP000468650"/>
    </source>
</evidence>
<dbReference type="SUPFAM" id="SSF48452">
    <property type="entry name" value="TPR-like"/>
    <property type="match status" value="1"/>
</dbReference>
<sequence>MKRVLLLFALALFAQGLHAQDKTWGETATDSVRCWENYNNFGALFNQKQYAQAYDNWNVVYETCPAAKEVIYIYGARVIEAKIEEVEAKAENAAAAEKATLMDQRNELVSQLFEMYDNRNKYFPGKEAYVKASKAADLFEYYGDSASQQVFDLFGEAMEIDATSLTASHFWTYFMTAVELKKQDKIDLAGVFNIYNIIDENIAKNTDELNIAITSADAALIAGTLDDRGQRTLQRNKQLLENYEKVKGNVEKSLRKFLTSCETIARVYNAETFAENRENEVWIRRAVRTLGAEYVNDSGEVVSCRDNPLYFEMTEALYQMNPSTEAARNMGRLALVRKEYEKAIDYFSQSIEGEVDPLIKSDDNLKRAYAMQKLGRLPAAKSAVMEAIRLNPNNGQAYLQLSTIYASADGVCGSNAFEKQAVYWAAIDKANTAARLDPALRGKANQAIAAYKRGVPDKTLSFQLGHQEGETYTIGCWINETVTVRFY</sequence>
<dbReference type="InterPro" id="IPR011990">
    <property type="entry name" value="TPR-like_helical_dom_sf"/>
</dbReference>
<evidence type="ECO:0000256" key="2">
    <source>
        <dbReference type="SAM" id="SignalP"/>
    </source>
</evidence>
<evidence type="ECO:0000313" key="3">
    <source>
        <dbReference type="EMBL" id="KAB2808162.1"/>
    </source>
</evidence>
<dbReference type="Gene3D" id="1.25.40.10">
    <property type="entry name" value="Tetratricopeptide repeat domain"/>
    <property type="match status" value="1"/>
</dbReference>
<name>A0A6N6RGI3_9FLAO</name>
<evidence type="ECO:0000256" key="1">
    <source>
        <dbReference type="PROSITE-ProRule" id="PRU00339"/>
    </source>
</evidence>
<dbReference type="EMBL" id="WBVO01000009">
    <property type="protein sequence ID" value="KAB2808162.1"/>
    <property type="molecule type" value="Genomic_DNA"/>
</dbReference>
<feature type="chain" id="PRO_5026882147" evidence="2">
    <location>
        <begin position="20"/>
        <end position="487"/>
    </location>
</feature>
<keyword evidence="2" id="KW-0732">Signal</keyword>
<accession>A0A6N6RGI3</accession>
<keyword evidence="1" id="KW-0802">TPR repeat</keyword>
<proteinExistence type="predicted"/>
<comment type="caution">
    <text evidence="3">The sequence shown here is derived from an EMBL/GenBank/DDBJ whole genome shotgun (WGS) entry which is preliminary data.</text>
</comment>
<dbReference type="OrthoDB" id="1522899at2"/>
<dbReference type="InterPro" id="IPR019734">
    <property type="entry name" value="TPR_rpt"/>
</dbReference>
<dbReference type="PROSITE" id="PS50005">
    <property type="entry name" value="TPR"/>
    <property type="match status" value="1"/>
</dbReference>
<dbReference type="RefSeq" id="WP_151667975.1">
    <property type="nucleotide sequence ID" value="NZ_WBVO01000009.1"/>
</dbReference>
<dbReference type="AlphaFoldDB" id="A0A6N6RGI3"/>
<gene>
    <name evidence="3" type="ORF">F8C67_11375</name>
</gene>
<dbReference type="Proteomes" id="UP000468650">
    <property type="component" value="Unassembled WGS sequence"/>
</dbReference>